<dbReference type="PANTHER" id="PTHR12110">
    <property type="entry name" value="HYDROXYPYRUVATE ISOMERASE"/>
    <property type="match status" value="1"/>
</dbReference>
<evidence type="ECO:0000313" key="4">
    <source>
        <dbReference type="Proteomes" id="UP001501195"/>
    </source>
</evidence>
<reference evidence="4" key="1">
    <citation type="journal article" date="2019" name="Int. J. Syst. Evol. Microbiol.">
        <title>The Global Catalogue of Microorganisms (GCM) 10K type strain sequencing project: providing services to taxonomists for standard genome sequencing and annotation.</title>
        <authorList>
            <consortium name="The Broad Institute Genomics Platform"/>
            <consortium name="The Broad Institute Genome Sequencing Center for Infectious Disease"/>
            <person name="Wu L."/>
            <person name="Ma J."/>
        </authorList>
    </citation>
    <scope>NUCLEOTIDE SEQUENCE [LARGE SCALE GENOMIC DNA]</scope>
    <source>
        <strain evidence="4">JCM 18126</strain>
    </source>
</reference>
<dbReference type="PANTHER" id="PTHR12110:SF41">
    <property type="entry name" value="INOSOSE DEHYDRATASE"/>
    <property type="match status" value="1"/>
</dbReference>
<feature type="compositionally biased region" description="Polar residues" evidence="1">
    <location>
        <begin position="1"/>
        <end position="11"/>
    </location>
</feature>
<accession>A0ABP9HGI7</accession>
<evidence type="ECO:0000259" key="2">
    <source>
        <dbReference type="Pfam" id="PF01261"/>
    </source>
</evidence>
<dbReference type="InterPro" id="IPR013022">
    <property type="entry name" value="Xyl_isomerase-like_TIM-brl"/>
</dbReference>
<comment type="caution">
    <text evidence="3">The sequence shown here is derived from an EMBL/GenBank/DDBJ whole genome shotgun (WGS) entry which is preliminary data.</text>
</comment>
<evidence type="ECO:0000256" key="1">
    <source>
        <dbReference type="SAM" id="MobiDB-lite"/>
    </source>
</evidence>
<proteinExistence type="predicted"/>
<dbReference type="EMBL" id="BAABIL010000129">
    <property type="protein sequence ID" value="GAA4970307.1"/>
    <property type="molecule type" value="Genomic_DNA"/>
</dbReference>
<dbReference type="Gene3D" id="3.20.20.150">
    <property type="entry name" value="Divalent-metal-dependent TIM barrel enzymes"/>
    <property type="match status" value="1"/>
</dbReference>
<protein>
    <submittedName>
        <fullName evidence="3">Sugar phosphate isomerase/epimerase</fullName>
    </submittedName>
</protein>
<feature type="region of interest" description="Disordered" evidence="1">
    <location>
        <begin position="1"/>
        <end position="27"/>
    </location>
</feature>
<evidence type="ECO:0000313" key="3">
    <source>
        <dbReference type="EMBL" id="GAA4970307.1"/>
    </source>
</evidence>
<name>A0ABP9HGI7_9ACTN</name>
<dbReference type="InterPro" id="IPR050312">
    <property type="entry name" value="IolE/XylAMocC-like"/>
</dbReference>
<dbReference type="Pfam" id="PF01261">
    <property type="entry name" value="AP_endonuc_2"/>
    <property type="match status" value="1"/>
</dbReference>
<dbReference type="InterPro" id="IPR036237">
    <property type="entry name" value="Xyl_isomerase-like_sf"/>
</dbReference>
<feature type="domain" description="Xylose isomerase-like TIM barrel" evidence="2">
    <location>
        <begin position="70"/>
        <end position="317"/>
    </location>
</feature>
<keyword evidence="3" id="KW-0413">Isomerase</keyword>
<dbReference type="Proteomes" id="UP001501195">
    <property type="component" value="Unassembled WGS sequence"/>
</dbReference>
<keyword evidence="4" id="KW-1185">Reference proteome</keyword>
<dbReference type="SUPFAM" id="SSF51658">
    <property type="entry name" value="Xylose isomerase-like"/>
    <property type="match status" value="1"/>
</dbReference>
<sequence>MEHSVSSTTPTDAPGASAPGPTTRVWDGYPEVLTRENWPITVPMMIHGNTVADGTPVQQASAEQWAEVLDVMVDAGYQNIDPTDTWIQIADLSPARLEEFAATVRAAGLGIPAFSTSRRSVVDPDHGDEHLAYGHRAIDACAAIGIPLISFGFMRALTPAQSRALWFWHEPGPVDDPAPEARARAVARIRELARHAGEVGVQVSLEMYEDTYLGTADSAVRFVEEVGEDNVGLNPDYGNFVRLHREIEHWDEVAAKTLPLANYWHLKNYLRDHDPATGAWFSHPATLETGTINYRKAIGYAVANGFRGAFCVEHYGGDSISVGATNREYIRRVLPRTVPAL</sequence>
<organism evidence="3 4">
    <name type="scientific">Kineococcus glutinatus</name>
    <dbReference type="NCBI Taxonomy" id="1070872"/>
    <lineage>
        <taxon>Bacteria</taxon>
        <taxon>Bacillati</taxon>
        <taxon>Actinomycetota</taxon>
        <taxon>Actinomycetes</taxon>
        <taxon>Kineosporiales</taxon>
        <taxon>Kineosporiaceae</taxon>
        <taxon>Kineococcus</taxon>
    </lineage>
</organism>
<gene>
    <name evidence="3" type="ORF">GCM10023225_10430</name>
</gene>
<dbReference type="GO" id="GO:0016853">
    <property type="term" value="F:isomerase activity"/>
    <property type="evidence" value="ECO:0007669"/>
    <property type="project" value="UniProtKB-KW"/>
</dbReference>